<dbReference type="InterPro" id="IPR008868">
    <property type="entry name" value="TniB"/>
</dbReference>
<comment type="caution">
    <text evidence="1">The sequence shown here is derived from an EMBL/GenBank/DDBJ whole genome shotgun (WGS) entry which is preliminary data.</text>
</comment>
<dbReference type="STRING" id="1195763.ABT56_03320"/>
<protein>
    <submittedName>
        <fullName evidence="1">Transposition protein</fullName>
    </submittedName>
</protein>
<dbReference type="Proteomes" id="UP000036097">
    <property type="component" value="Unassembled WGS sequence"/>
</dbReference>
<dbReference type="PATRIC" id="fig|1195763.3.peg.718"/>
<dbReference type="Gene3D" id="3.40.50.300">
    <property type="entry name" value="P-loop containing nucleotide triphosphate hydrolases"/>
    <property type="match status" value="1"/>
</dbReference>
<sequence>MPDSNLELSIDTTLATYHASFTIYPEVEKVFSGLDWLVKRRCFGSFVPSMLLTGGTGSGKSALIKHYISKCLSENEVLLTRVRPTLKETLLWIVNEIDKYKKYRAKGSVLGLIDYVIRCVKRTELKLLVIEECQELFECTSHKERQEIRDKLKMISDECRLPIVFVGIPSAKLILEDSQWDRRIMVKRELPYFKITDEASIDRYLDLLEAMERAVPLPFDVDLMDVEIAMRLLAASHGMLGMLKELIAVGLESALISNKAAIQLEDFILGYEMIFGLDEINPFSVDINELVIKQIESYEEYVPDAETGELKFVGQIFNALTIKQLLG</sequence>
<keyword evidence="2" id="KW-1185">Reference proteome</keyword>
<dbReference type="RefSeq" id="WP_047877525.1">
    <property type="nucleotide sequence ID" value="NZ_LDOT01000002.1"/>
</dbReference>
<reference evidence="1 2" key="1">
    <citation type="submission" date="2015-05" db="EMBL/GenBank/DDBJ databases">
        <title>Photobacterium galathea sp. nov.</title>
        <authorList>
            <person name="Machado H."/>
            <person name="Gram L."/>
        </authorList>
    </citation>
    <scope>NUCLEOTIDE SEQUENCE [LARGE SCALE GENOMIC DNA]</scope>
    <source>
        <strain evidence="1 2">CGMCC 1.12159</strain>
    </source>
</reference>
<proteinExistence type="predicted"/>
<dbReference type="Pfam" id="PF05621">
    <property type="entry name" value="TniB"/>
    <property type="match status" value="1"/>
</dbReference>
<accession>A0A0J1K4B6</accession>
<dbReference type="EMBL" id="LDOT01000002">
    <property type="protein sequence ID" value="KLV09237.1"/>
    <property type="molecule type" value="Genomic_DNA"/>
</dbReference>
<name>A0A0J1K4B6_9GAMM</name>
<evidence type="ECO:0000313" key="2">
    <source>
        <dbReference type="Proteomes" id="UP000036097"/>
    </source>
</evidence>
<dbReference type="InterPro" id="IPR027417">
    <property type="entry name" value="P-loop_NTPase"/>
</dbReference>
<dbReference type="SUPFAM" id="SSF52540">
    <property type="entry name" value="P-loop containing nucleoside triphosphate hydrolases"/>
    <property type="match status" value="1"/>
</dbReference>
<gene>
    <name evidence="1" type="ORF">ABT56_03320</name>
</gene>
<dbReference type="AlphaFoldDB" id="A0A0J1K4B6"/>
<dbReference type="OrthoDB" id="6058098at2"/>
<evidence type="ECO:0000313" key="1">
    <source>
        <dbReference type="EMBL" id="KLV09237.1"/>
    </source>
</evidence>
<organism evidence="1 2">
    <name type="scientific">Photobacterium aquae</name>
    <dbReference type="NCBI Taxonomy" id="1195763"/>
    <lineage>
        <taxon>Bacteria</taxon>
        <taxon>Pseudomonadati</taxon>
        <taxon>Pseudomonadota</taxon>
        <taxon>Gammaproteobacteria</taxon>
        <taxon>Vibrionales</taxon>
        <taxon>Vibrionaceae</taxon>
        <taxon>Photobacterium</taxon>
    </lineage>
</organism>